<dbReference type="Gene3D" id="1.20.144.10">
    <property type="entry name" value="Phosphatidic acid phosphatase type 2/haloperoxidase"/>
    <property type="match status" value="1"/>
</dbReference>
<comment type="caution">
    <text evidence="3">The sequence shown here is derived from an EMBL/GenBank/DDBJ whole genome shotgun (WGS) entry which is preliminary data.</text>
</comment>
<evidence type="ECO:0000259" key="2">
    <source>
        <dbReference type="SMART" id="SM00014"/>
    </source>
</evidence>
<feature type="transmembrane region" description="Helical" evidence="1">
    <location>
        <begin position="75"/>
        <end position="95"/>
    </location>
</feature>
<proteinExistence type="predicted"/>
<keyword evidence="1" id="KW-1133">Transmembrane helix</keyword>
<keyword evidence="1" id="KW-0812">Transmembrane</keyword>
<protein>
    <submittedName>
        <fullName evidence="3">Phosphatase PAP2 family protein</fullName>
    </submittedName>
</protein>
<dbReference type="RefSeq" id="WP_289827881.1">
    <property type="nucleotide sequence ID" value="NZ_JAUEDK010000001.1"/>
</dbReference>
<dbReference type="PANTHER" id="PTHR14969:SF13">
    <property type="entry name" value="AT30094P"/>
    <property type="match status" value="1"/>
</dbReference>
<dbReference type="SUPFAM" id="SSF48317">
    <property type="entry name" value="Acid phosphatase/Vanadium-dependent haloperoxidase"/>
    <property type="match status" value="1"/>
</dbReference>
<dbReference type="PANTHER" id="PTHR14969">
    <property type="entry name" value="SPHINGOSINE-1-PHOSPHATE PHOSPHOHYDROLASE"/>
    <property type="match status" value="1"/>
</dbReference>
<keyword evidence="1" id="KW-0472">Membrane</keyword>
<sequence length="253" mass="27497">MLQRFSTVWPLLLLVPLTVLLFLAPQLNITLFLAGHHALAVLPAPLWRIASVFGDWPSVLMIVILLGLRFPDRLATLLFAALPIMLLAGGMKAGFAEPRPFLVLPPGSVTLLDVPPGNGSFPSGHAMASSYLVVVLLWLWPERPVLRWSIVGALLVMLSRIAIGVHWPIDLVAGALVGWGVATLWCDRLGWLRLSRLGVQRFAVLLAVLAAGYTASLVLQLHGHHEEVWLRLALAVAALVGVMRLARPAQQMA</sequence>
<evidence type="ECO:0000256" key="1">
    <source>
        <dbReference type="SAM" id="Phobius"/>
    </source>
</evidence>
<feature type="domain" description="Phosphatidic acid phosphatase type 2/haloperoxidase" evidence="2">
    <location>
        <begin position="72"/>
        <end position="186"/>
    </location>
</feature>
<dbReference type="InterPro" id="IPR000326">
    <property type="entry name" value="PAP2/HPO"/>
</dbReference>
<feature type="transmembrane region" description="Helical" evidence="1">
    <location>
        <begin position="228"/>
        <end position="246"/>
    </location>
</feature>
<feature type="transmembrane region" description="Helical" evidence="1">
    <location>
        <begin position="121"/>
        <end position="140"/>
    </location>
</feature>
<feature type="transmembrane region" description="Helical" evidence="1">
    <location>
        <begin position="171"/>
        <end position="190"/>
    </location>
</feature>
<dbReference type="InterPro" id="IPR036938">
    <property type="entry name" value="PAP2/HPO_sf"/>
</dbReference>
<feature type="transmembrane region" description="Helical" evidence="1">
    <location>
        <begin position="202"/>
        <end position="222"/>
    </location>
</feature>
<accession>A0ABT7XHT7</accession>
<feature type="transmembrane region" description="Helical" evidence="1">
    <location>
        <begin position="50"/>
        <end position="68"/>
    </location>
</feature>
<name>A0ABT7XHT7_9NEIS</name>
<dbReference type="Pfam" id="PF01569">
    <property type="entry name" value="PAP2"/>
    <property type="match status" value="1"/>
</dbReference>
<gene>
    <name evidence="3" type="ORF">QU481_00410</name>
</gene>
<reference evidence="3" key="1">
    <citation type="submission" date="2023-06" db="EMBL/GenBank/DDBJ databases">
        <authorList>
            <person name="Zhang S."/>
        </authorList>
    </citation>
    <scope>NUCLEOTIDE SEQUENCE</scope>
    <source>
        <strain evidence="3">SG2303</strain>
    </source>
</reference>
<organism evidence="3 4">
    <name type="scientific">Crenobacter oryzisoli</name>
    <dbReference type="NCBI Taxonomy" id="3056844"/>
    <lineage>
        <taxon>Bacteria</taxon>
        <taxon>Pseudomonadati</taxon>
        <taxon>Pseudomonadota</taxon>
        <taxon>Betaproteobacteria</taxon>
        <taxon>Neisseriales</taxon>
        <taxon>Neisseriaceae</taxon>
        <taxon>Crenobacter</taxon>
    </lineage>
</organism>
<feature type="transmembrane region" description="Helical" evidence="1">
    <location>
        <begin position="145"/>
        <end position="165"/>
    </location>
</feature>
<keyword evidence="4" id="KW-1185">Reference proteome</keyword>
<evidence type="ECO:0000313" key="3">
    <source>
        <dbReference type="EMBL" id="MDN0073360.1"/>
    </source>
</evidence>
<dbReference type="Proteomes" id="UP001168540">
    <property type="component" value="Unassembled WGS sequence"/>
</dbReference>
<dbReference type="EMBL" id="JAUEDK010000001">
    <property type="protein sequence ID" value="MDN0073360.1"/>
    <property type="molecule type" value="Genomic_DNA"/>
</dbReference>
<dbReference type="SMART" id="SM00014">
    <property type="entry name" value="acidPPc"/>
    <property type="match status" value="1"/>
</dbReference>
<evidence type="ECO:0000313" key="4">
    <source>
        <dbReference type="Proteomes" id="UP001168540"/>
    </source>
</evidence>